<comment type="caution">
    <text evidence="1">The sequence shown here is derived from an EMBL/GenBank/DDBJ whole genome shotgun (WGS) entry which is preliminary data.</text>
</comment>
<evidence type="ECO:0000313" key="2">
    <source>
        <dbReference type="Proteomes" id="UP000828941"/>
    </source>
</evidence>
<keyword evidence="2" id="KW-1185">Reference proteome</keyword>
<dbReference type="EMBL" id="CM039439">
    <property type="protein sequence ID" value="KAI4295888.1"/>
    <property type="molecule type" value="Genomic_DNA"/>
</dbReference>
<gene>
    <name evidence="1" type="ORF">L6164_035886</name>
</gene>
<reference evidence="1 2" key="1">
    <citation type="journal article" date="2022" name="DNA Res.">
        <title>Chromosomal-level genome assembly of the orchid tree Bauhinia variegata (Leguminosae; Cercidoideae) supports the allotetraploid origin hypothesis of Bauhinia.</title>
        <authorList>
            <person name="Zhong Y."/>
            <person name="Chen Y."/>
            <person name="Zheng D."/>
            <person name="Pang J."/>
            <person name="Liu Y."/>
            <person name="Luo S."/>
            <person name="Meng S."/>
            <person name="Qian L."/>
            <person name="Wei D."/>
            <person name="Dai S."/>
            <person name="Zhou R."/>
        </authorList>
    </citation>
    <scope>NUCLEOTIDE SEQUENCE [LARGE SCALE GENOMIC DNA]</scope>
    <source>
        <strain evidence="1">BV-YZ2020</strain>
    </source>
</reference>
<dbReference type="Proteomes" id="UP000828941">
    <property type="component" value="Chromosome 14"/>
</dbReference>
<sequence length="666" mass="75505">MNSSGGTLRLRKTPKSPGVAVLVRRKHGIPASPFIPWKLHKKHFACASNSSPVNFQQGFKKSELSARKLAAGLWQLRFMEVSGDGVASLGYGSVQSSKSEASNGNIRIVFPDDYNAGNKFGKTKNQIWKPLTILRSRNGIQLEFESSTPCLKCSNEEATKWDTGLSKTSNVFTQKLLENEKLIGGSIVSTLLSEFLQAQGCINKLKSARKSSRKKVEQFLRKVEEESMLWKLRERQKIQAVLDDLNDKLARERRSRERMEILNSKLAQELVEANLYTKQIMKNYEEEKRRREIMEEVCNELAKQIGEDKAKLEELERESMKIREELEEERTMLQMAELWREERVQMKLLDAKISFEDKYTQMIQLIAYLQNFLRSRGAQFDIMDLKESELIKQAAKSVRIMDLSCDFSKSGDIFSIYEQLRKQESNERVIKPCLLPCSPAAPTPSIHIQSQYEHGFNNNNVGLHQLSSSSEYDMGFEANNTGENVTLVEDRDCTSPYLRRDTLINSVNRDNNILNAVECSGNADMDSPRTGVTDVSSVSARQCDQTASTVPITCQRKRPAEGVYRNQEQQNSPDLLLDECKKSLSTSTILGIDSQCKGEGESGFRRWEPVGQGNSTDAMNPHVTRGMRGSIEWPRGIPKTKLKAIPLEARVRTQKSQLQQILKPKA</sequence>
<accession>A0ACB9KFC6</accession>
<name>A0ACB9KFC6_BAUVA</name>
<organism evidence="1 2">
    <name type="scientific">Bauhinia variegata</name>
    <name type="common">Purple orchid tree</name>
    <name type="synonym">Phanera variegata</name>
    <dbReference type="NCBI Taxonomy" id="167791"/>
    <lineage>
        <taxon>Eukaryota</taxon>
        <taxon>Viridiplantae</taxon>
        <taxon>Streptophyta</taxon>
        <taxon>Embryophyta</taxon>
        <taxon>Tracheophyta</taxon>
        <taxon>Spermatophyta</taxon>
        <taxon>Magnoliopsida</taxon>
        <taxon>eudicotyledons</taxon>
        <taxon>Gunneridae</taxon>
        <taxon>Pentapetalae</taxon>
        <taxon>rosids</taxon>
        <taxon>fabids</taxon>
        <taxon>Fabales</taxon>
        <taxon>Fabaceae</taxon>
        <taxon>Cercidoideae</taxon>
        <taxon>Cercideae</taxon>
        <taxon>Bauhiniinae</taxon>
        <taxon>Bauhinia</taxon>
    </lineage>
</organism>
<proteinExistence type="predicted"/>
<evidence type="ECO:0000313" key="1">
    <source>
        <dbReference type="EMBL" id="KAI4295888.1"/>
    </source>
</evidence>
<protein>
    <submittedName>
        <fullName evidence="1">Uncharacterized protein</fullName>
    </submittedName>
</protein>